<keyword evidence="1" id="KW-1133">Transmembrane helix</keyword>
<evidence type="ECO:0000313" key="2">
    <source>
        <dbReference type="EMBL" id="KAK6925845.1"/>
    </source>
</evidence>
<comment type="caution">
    <text evidence="2">The sequence shown here is derived from an EMBL/GenBank/DDBJ whole genome shotgun (WGS) entry which is preliminary data.</text>
</comment>
<feature type="transmembrane region" description="Helical" evidence="1">
    <location>
        <begin position="121"/>
        <end position="145"/>
    </location>
</feature>
<proteinExistence type="predicted"/>
<keyword evidence="3" id="KW-1185">Reference proteome</keyword>
<name>A0AAN8Z822_9MAGN</name>
<sequence length="200" mass="22583">MEAFPHVSLRWFPNSFLRSSSEEGDSADQMVMEAIPRISFIWPPNSFIRSSMILSLSPLLRYARSRSDRASHKLQMACRKGKKVVIFGLPAIDRKYYWKENGENVMEISACSMVAGFNDSIFYTLCASYALVSSVALFALLQWTLHPFIVKSKKIYTVLISCKFCGARIGRNSGGHFSVTIPGMLSCLRTAYLWLPLKFG</sequence>
<evidence type="ECO:0000256" key="1">
    <source>
        <dbReference type="SAM" id="Phobius"/>
    </source>
</evidence>
<keyword evidence="1" id="KW-0812">Transmembrane</keyword>
<dbReference type="Proteomes" id="UP001370490">
    <property type="component" value="Unassembled WGS sequence"/>
</dbReference>
<dbReference type="AlphaFoldDB" id="A0AAN8Z822"/>
<reference evidence="2 3" key="1">
    <citation type="submission" date="2023-12" db="EMBL/GenBank/DDBJ databases">
        <title>A high-quality genome assembly for Dillenia turbinata (Dilleniales).</title>
        <authorList>
            <person name="Chanderbali A."/>
        </authorList>
    </citation>
    <scope>NUCLEOTIDE SEQUENCE [LARGE SCALE GENOMIC DNA]</scope>
    <source>
        <strain evidence="2">LSX21</strain>
        <tissue evidence="2">Leaf</tissue>
    </source>
</reference>
<dbReference type="EMBL" id="JBAMMX010000015">
    <property type="protein sequence ID" value="KAK6925845.1"/>
    <property type="molecule type" value="Genomic_DNA"/>
</dbReference>
<gene>
    <name evidence="2" type="ORF">RJ641_007564</name>
</gene>
<organism evidence="2 3">
    <name type="scientific">Dillenia turbinata</name>
    <dbReference type="NCBI Taxonomy" id="194707"/>
    <lineage>
        <taxon>Eukaryota</taxon>
        <taxon>Viridiplantae</taxon>
        <taxon>Streptophyta</taxon>
        <taxon>Embryophyta</taxon>
        <taxon>Tracheophyta</taxon>
        <taxon>Spermatophyta</taxon>
        <taxon>Magnoliopsida</taxon>
        <taxon>eudicotyledons</taxon>
        <taxon>Gunneridae</taxon>
        <taxon>Pentapetalae</taxon>
        <taxon>Dilleniales</taxon>
        <taxon>Dilleniaceae</taxon>
        <taxon>Dillenia</taxon>
    </lineage>
</organism>
<accession>A0AAN8Z822</accession>
<protein>
    <submittedName>
        <fullName evidence="2">Uncharacterized protein</fullName>
    </submittedName>
</protein>
<evidence type="ECO:0000313" key="3">
    <source>
        <dbReference type="Proteomes" id="UP001370490"/>
    </source>
</evidence>
<keyword evidence="1" id="KW-0472">Membrane</keyword>